<dbReference type="Gene3D" id="3.40.50.2000">
    <property type="entry name" value="Glycogen Phosphorylase B"/>
    <property type="match status" value="2"/>
</dbReference>
<dbReference type="EMBL" id="CADIKK010000001">
    <property type="protein sequence ID" value="CAB3776366.1"/>
    <property type="molecule type" value="Genomic_DNA"/>
</dbReference>
<dbReference type="InterPro" id="IPR001296">
    <property type="entry name" value="Glyco_trans_1"/>
</dbReference>
<evidence type="ECO:0000259" key="3">
    <source>
        <dbReference type="Pfam" id="PF13439"/>
    </source>
</evidence>
<dbReference type="Proteomes" id="UP000494365">
    <property type="component" value="Unassembled WGS sequence"/>
</dbReference>
<feature type="domain" description="Glycosyl transferase family 1" evidence="2">
    <location>
        <begin position="181"/>
        <end position="333"/>
    </location>
</feature>
<proteinExistence type="predicted"/>
<organism evidence="4 5">
    <name type="scientific">Paraburkholderia ultramafica</name>
    <dbReference type="NCBI Taxonomy" id="1544867"/>
    <lineage>
        <taxon>Bacteria</taxon>
        <taxon>Pseudomonadati</taxon>
        <taxon>Pseudomonadota</taxon>
        <taxon>Betaproteobacteria</taxon>
        <taxon>Burkholderiales</taxon>
        <taxon>Burkholderiaceae</taxon>
        <taxon>Paraburkholderia</taxon>
    </lineage>
</organism>
<evidence type="ECO:0000313" key="5">
    <source>
        <dbReference type="Proteomes" id="UP000494365"/>
    </source>
</evidence>
<keyword evidence="1 4" id="KW-0808">Transferase</keyword>
<sequence>MAFAISGKFTWQPMAGVQRVAYELTRAMQMRATPGEELEIFVPRNAIEPGASLKRQRQFSWLRGTLWEQITLPFAARGRTLLSLCNTNPTIKRRHVVMVHDMAVYDVPQGFSKEFRLWYRIIFSMFPKSNPTILTVSEYSKQWICHHLNVDESRVEVVPPGADHLDRVVADPGITQRLGLTKDAYCVIVGSLHPRKNLQRVLEAITQLQHLTNIRFVVVGRKNSRIFNDGLVSQFADSKQVKWSGFVSDGDQKALHENAGRLIFPSLYEGFGLPPLEAMYCGCPVIASSRTAIPGVCADAALYCDATSAADIAEKVSCLRTDEGLREHYRAKGAARAREFKWERSVQRLLDDILYGRSSDRVTELAPSASMV</sequence>
<reference evidence="4 5" key="1">
    <citation type="submission" date="2020-04" db="EMBL/GenBank/DDBJ databases">
        <authorList>
            <person name="De Canck E."/>
        </authorList>
    </citation>
    <scope>NUCLEOTIDE SEQUENCE [LARGE SCALE GENOMIC DNA]</scope>
    <source>
        <strain evidence="4 5">LMG 28614</strain>
    </source>
</reference>
<name>A0A6S7CBP4_9BURK</name>
<dbReference type="RefSeq" id="WP_175147708.1">
    <property type="nucleotide sequence ID" value="NZ_CADIKK010000001.1"/>
</dbReference>
<dbReference type="SUPFAM" id="SSF53756">
    <property type="entry name" value="UDP-Glycosyltransferase/glycogen phosphorylase"/>
    <property type="match status" value="1"/>
</dbReference>
<dbReference type="Pfam" id="PF13439">
    <property type="entry name" value="Glyco_transf_4"/>
    <property type="match status" value="1"/>
</dbReference>
<dbReference type="InterPro" id="IPR028098">
    <property type="entry name" value="Glyco_trans_4-like_N"/>
</dbReference>
<dbReference type="PANTHER" id="PTHR46401">
    <property type="entry name" value="GLYCOSYLTRANSFERASE WBBK-RELATED"/>
    <property type="match status" value="1"/>
</dbReference>
<evidence type="ECO:0000313" key="4">
    <source>
        <dbReference type="EMBL" id="CAB3776366.1"/>
    </source>
</evidence>
<dbReference type="GO" id="GO:0102710">
    <property type="term" value="F:D-inositol-3-phosphate glycosyltransferase activity"/>
    <property type="evidence" value="ECO:0007669"/>
    <property type="project" value="UniProtKB-EC"/>
</dbReference>
<keyword evidence="5" id="KW-1185">Reference proteome</keyword>
<evidence type="ECO:0000256" key="1">
    <source>
        <dbReference type="ARBA" id="ARBA00022679"/>
    </source>
</evidence>
<dbReference type="GO" id="GO:0009103">
    <property type="term" value="P:lipopolysaccharide biosynthetic process"/>
    <property type="evidence" value="ECO:0007669"/>
    <property type="project" value="TreeGrafter"/>
</dbReference>
<accession>A0A6S7CBP4</accession>
<protein>
    <submittedName>
        <fullName evidence="4">D-inositol-3-phosphate glycosyltransferase</fullName>
        <ecNumber evidence="4">2.4.1.250</ecNumber>
    </submittedName>
</protein>
<dbReference type="EC" id="2.4.1.250" evidence="4"/>
<evidence type="ECO:0000259" key="2">
    <source>
        <dbReference type="Pfam" id="PF00534"/>
    </source>
</evidence>
<dbReference type="AlphaFoldDB" id="A0A6S7CBP4"/>
<gene>
    <name evidence="4" type="primary">mshA_3</name>
    <name evidence="4" type="ORF">LMG28614_00200</name>
</gene>
<dbReference type="CDD" id="cd03809">
    <property type="entry name" value="GT4_MtfB-like"/>
    <property type="match status" value="1"/>
</dbReference>
<dbReference type="PANTHER" id="PTHR46401:SF2">
    <property type="entry name" value="GLYCOSYLTRANSFERASE WBBK-RELATED"/>
    <property type="match status" value="1"/>
</dbReference>
<dbReference type="Pfam" id="PF00534">
    <property type="entry name" value="Glycos_transf_1"/>
    <property type="match status" value="1"/>
</dbReference>
<feature type="domain" description="Glycosyltransferase subfamily 4-like N-terminal" evidence="3">
    <location>
        <begin position="16"/>
        <end position="163"/>
    </location>
</feature>
<keyword evidence="4" id="KW-0328">Glycosyltransferase</keyword>